<organism evidence="5 6">
    <name type="scientific">Pseudolactococcus carnosus</name>
    <dbReference type="NCBI Taxonomy" id="2749961"/>
    <lineage>
        <taxon>Bacteria</taxon>
        <taxon>Bacillati</taxon>
        <taxon>Bacillota</taxon>
        <taxon>Bacilli</taxon>
        <taxon>Lactobacillales</taxon>
        <taxon>Streptococcaceae</taxon>
        <taxon>Pseudolactococcus</taxon>
    </lineage>
</organism>
<evidence type="ECO:0000259" key="2">
    <source>
        <dbReference type="Pfam" id="PF03432"/>
    </source>
</evidence>
<dbReference type="RefSeq" id="WP_244034236.1">
    <property type="nucleotide sequence ID" value="NZ_JAAECS010000002.1"/>
</dbReference>
<evidence type="ECO:0000256" key="1">
    <source>
        <dbReference type="SAM" id="Coils"/>
    </source>
</evidence>
<evidence type="ECO:0000313" key="5">
    <source>
        <dbReference type="EMBL" id="MCJ1989088.1"/>
    </source>
</evidence>
<dbReference type="InterPro" id="IPR021112">
    <property type="entry name" value="LtrB_C"/>
</dbReference>
<sequence>MVVTKHLPAVHSVARMKRALAYIMNVNKTTIDDVDEIQPDFDFKRSFNSDGVIQKQLVSGYLIDDVETASEEMLLTKQLALKKKGNSKSFFQSAEKDVLVHHLTQSFSPDDKLTPEEIHKIGRKTAIEFLGGDHEFVIATHVDQKHIHNHIIFNSTNQRTLKKFEWHAKKTYNAYRNISDKHAALAGAYIIKPETRRLKQYGSYHREINFKDEIKSRIDFLLRHSISLGDFENKAAALHLDVDWSGKHTIYKLLDHDQKKSTRARSLVRRSEAPKYNLEQIFDVTKRNDGVVFSASEIKAAYDAEQKKLQEEFQLRFTLEPWQVEAQTDEGVYVNLDYGRGKQGTVLIPARSLEQEEETLEVFINKNDFFYFINPDNSKDNRYMTGATISKQLTNESATPLIKKNSHISTIHRLVEQYNFLSSNGVTSGTQLADLLDRFNNELDATERSLDKLDERLVRQKQISKALLASQSGEPFEQELAQKLLNRLNISEHLTYEKSEILAEQIEIETEALRNRYESITIQHDLTTDINKEYSKDREYQF</sequence>
<accession>A0ABT0AR16</accession>
<keyword evidence="6" id="KW-1185">Reference proteome</keyword>
<dbReference type="Proteomes" id="UP001522450">
    <property type="component" value="Unassembled WGS sequence"/>
</dbReference>
<evidence type="ECO:0000259" key="3">
    <source>
        <dbReference type="Pfam" id="PF11083"/>
    </source>
</evidence>
<dbReference type="InterPro" id="IPR005094">
    <property type="entry name" value="Endonuclease_MobA/VirD2"/>
</dbReference>
<name>A0ABT0AR16_9LACT</name>
<dbReference type="InterPro" id="IPR048299">
    <property type="entry name" value="LtrB_central"/>
</dbReference>
<dbReference type="Pfam" id="PF11083">
    <property type="entry name" value="Relaxase_C"/>
    <property type="match status" value="1"/>
</dbReference>
<feature type="domain" description="MobA/VirD2-like nuclease" evidence="2">
    <location>
        <begin position="55"/>
        <end position="181"/>
    </location>
</feature>
<feature type="coiled-coil region" evidence="1">
    <location>
        <begin position="496"/>
        <end position="523"/>
    </location>
</feature>
<dbReference type="Pfam" id="PF20874">
    <property type="entry name" value="Relaxase_M"/>
    <property type="match status" value="1"/>
</dbReference>
<feature type="domain" description="Group II intron-interrupted relaxase LtrB central" evidence="4">
    <location>
        <begin position="313"/>
        <end position="394"/>
    </location>
</feature>
<comment type="caution">
    <text evidence="5">The sequence shown here is derived from an EMBL/GenBank/DDBJ whole genome shotgun (WGS) entry which is preliminary data.</text>
</comment>
<keyword evidence="1" id="KW-0175">Coiled coil</keyword>
<protein>
    <submittedName>
        <fullName evidence="5">Relaxase/mobilization nuclease domain-containing protein</fullName>
    </submittedName>
</protein>
<evidence type="ECO:0000313" key="6">
    <source>
        <dbReference type="Proteomes" id="UP001522450"/>
    </source>
</evidence>
<gene>
    <name evidence="5" type="ORF">GYN21_02540</name>
</gene>
<evidence type="ECO:0000259" key="4">
    <source>
        <dbReference type="Pfam" id="PF20874"/>
    </source>
</evidence>
<feature type="domain" description="Group II intron-interrupted relaxase LtrB C-terminal" evidence="3">
    <location>
        <begin position="409"/>
        <end position="531"/>
    </location>
</feature>
<dbReference type="EMBL" id="JAAECS010000002">
    <property type="protein sequence ID" value="MCJ1989088.1"/>
    <property type="molecule type" value="Genomic_DNA"/>
</dbReference>
<dbReference type="Pfam" id="PF03432">
    <property type="entry name" value="Relaxase"/>
    <property type="match status" value="1"/>
</dbReference>
<proteinExistence type="predicted"/>
<reference evidence="5 6" key="1">
    <citation type="journal article" date="2022" name="Microbiol. Res.">
        <title>Comparative genome analysis, predicted lifestyle and antimicrobial strategies of Lactococcus carnosus and Lactococcus paracarnosus isolated from meat.</title>
        <authorList>
            <person name="Werum V."/>
            <person name="Ehrmann M."/>
            <person name="Vogel R."/>
            <person name="Hilgarth M."/>
        </authorList>
    </citation>
    <scope>NUCLEOTIDE SEQUENCE [LARGE SCALE GENOMIC DNA]</scope>
    <source>
        <strain evidence="5 6">TMW22177</strain>
    </source>
</reference>
<feature type="coiled-coil region" evidence="1">
    <location>
        <begin position="436"/>
        <end position="463"/>
    </location>
</feature>